<sequence>MCSRSIPRRLSSSTGHVSSRSRNSPPRWSVITGTRSSSKVIFVHSLTLSGLPLSPFSAASLDCALPDGLAESVKSGHVVQTMLGLPLLLVARRVLVDQTGSGLHPSDNIRLFCALGRRYEAVYSDISSQRLEIAFF</sequence>
<evidence type="ECO:0000313" key="3">
    <source>
        <dbReference type="Proteomes" id="UP000762676"/>
    </source>
</evidence>
<accession>A0AAV4EE63</accession>
<dbReference type="AlphaFoldDB" id="A0AAV4EE63"/>
<feature type="compositionally biased region" description="Low complexity" evidence="1">
    <location>
        <begin position="8"/>
        <end position="29"/>
    </location>
</feature>
<evidence type="ECO:0000256" key="1">
    <source>
        <dbReference type="SAM" id="MobiDB-lite"/>
    </source>
</evidence>
<keyword evidence="3" id="KW-1185">Reference proteome</keyword>
<organism evidence="2 3">
    <name type="scientific">Elysia marginata</name>
    <dbReference type="NCBI Taxonomy" id="1093978"/>
    <lineage>
        <taxon>Eukaryota</taxon>
        <taxon>Metazoa</taxon>
        <taxon>Spiralia</taxon>
        <taxon>Lophotrochozoa</taxon>
        <taxon>Mollusca</taxon>
        <taxon>Gastropoda</taxon>
        <taxon>Heterobranchia</taxon>
        <taxon>Euthyneura</taxon>
        <taxon>Panpulmonata</taxon>
        <taxon>Sacoglossa</taxon>
        <taxon>Placobranchoidea</taxon>
        <taxon>Plakobranchidae</taxon>
        <taxon>Elysia</taxon>
    </lineage>
</organism>
<protein>
    <submittedName>
        <fullName evidence="2">Uncharacterized protein</fullName>
    </submittedName>
</protein>
<dbReference type="Proteomes" id="UP000762676">
    <property type="component" value="Unassembled WGS sequence"/>
</dbReference>
<dbReference type="EMBL" id="BMAT01010710">
    <property type="protein sequence ID" value="GFR59347.1"/>
    <property type="molecule type" value="Genomic_DNA"/>
</dbReference>
<name>A0AAV4EE63_9GAST</name>
<comment type="caution">
    <text evidence="2">The sequence shown here is derived from an EMBL/GenBank/DDBJ whole genome shotgun (WGS) entry which is preliminary data.</text>
</comment>
<evidence type="ECO:0000313" key="2">
    <source>
        <dbReference type="EMBL" id="GFR59347.1"/>
    </source>
</evidence>
<gene>
    <name evidence="2" type="ORF">ElyMa_005383600</name>
</gene>
<feature type="region of interest" description="Disordered" evidence="1">
    <location>
        <begin position="1"/>
        <end position="29"/>
    </location>
</feature>
<proteinExistence type="predicted"/>
<reference evidence="2 3" key="1">
    <citation type="journal article" date="2021" name="Elife">
        <title>Chloroplast acquisition without the gene transfer in kleptoplastic sea slugs, Plakobranchus ocellatus.</title>
        <authorList>
            <person name="Maeda T."/>
            <person name="Takahashi S."/>
            <person name="Yoshida T."/>
            <person name="Shimamura S."/>
            <person name="Takaki Y."/>
            <person name="Nagai Y."/>
            <person name="Toyoda A."/>
            <person name="Suzuki Y."/>
            <person name="Arimoto A."/>
            <person name="Ishii H."/>
            <person name="Satoh N."/>
            <person name="Nishiyama T."/>
            <person name="Hasebe M."/>
            <person name="Maruyama T."/>
            <person name="Minagawa J."/>
            <person name="Obokata J."/>
            <person name="Shigenobu S."/>
        </authorList>
    </citation>
    <scope>NUCLEOTIDE SEQUENCE [LARGE SCALE GENOMIC DNA]</scope>
</reference>